<evidence type="ECO:0000313" key="1">
    <source>
        <dbReference type="EMBL" id="KAF9444862.1"/>
    </source>
</evidence>
<dbReference type="AlphaFoldDB" id="A0A9P6BZ09"/>
<comment type="caution">
    <text evidence="1">The sequence shown here is derived from an EMBL/GenBank/DDBJ whole genome shotgun (WGS) entry which is preliminary data.</text>
</comment>
<reference evidence="1" key="1">
    <citation type="submission" date="2020-11" db="EMBL/GenBank/DDBJ databases">
        <authorList>
            <consortium name="DOE Joint Genome Institute"/>
            <person name="Ahrendt S."/>
            <person name="Riley R."/>
            <person name="Andreopoulos W."/>
            <person name="Labutti K."/>
            <person name="Pangilinan J."/>
            <person name="Ruiz-Duenas F.J."/>
            <person name="Barrasa J.M."/>
            <person name="Sanchez-Garcia M."/>
            <person name="Camarero S."/>
            <person name="Miyauchi S."/>
            <person name="Serrano A."/>
            <person name="Linde D."/>
            <person name="Babiker R."/>
            <person name="Drula E."/>
            <person name="Ayuso-Fernandez I."/>
            <person name="Pacheco R."/>
            <person name="Padilla G."/>
            <person name="Ferreira P."/>
            <person name="Barriuso J."/>
            <person name="Kellner H."/>
            <person name="Castanera R."/>
            <person name="Alfaro M."/>
            <person name="Ramirez L."/>
            <person name="Pisabarro A.G."/>
            <person name="Kuo A."/>
            <person name="Tritt A."/>
            <person name="Lipzen A."/>
            <person name="He G."/>
            <person name="Yan M."/>
            <person name="Ng V."/>
            <person name="Cullen D."/>
            <person name="Martin F."/>
            <person name="Rosso M.-N."/>
            <person name="Henrissat B."/>
            <person name="Hibbett D."/>
            <person name="Martinez A.T."/>
            <person name="Grigoriev I.V."/>
        </authorList>
    </citation>
    <scope>NUCLEOTIDE SEQUENCE</scope>
    <source>
        <strain evidence="1">MF-IS2</strain>
    </source>
</reference>
<dbReference type="Proteomes" id="UP000807342">
    <property type="component" value="Unassembled WGS sequence"/>
</dbReference>
<dbReference type="OrthoDB" id="5364171at2759"/>
<dbReference type="EMBL" id="MU151343">
    <property type="protein sequence ID" value="KAF9444862.1"/>
    <property type="molecule type" value="Genomic_DNA"/>
</dbReference>
<proteinExistence type="predicted"/>
<sequence length="248" mass="28731">MRNVYFAHPPDRDDSDSPLMSHCYIPHKRNAPFVIFLLRYHVFSYRNVLCIYDTTSYQHQLCIRTVVTVIVLRGGADIFLLQAPSFNALVGFPSRTAADEFWRAVQESPNNNPQDPEACRRYNPQFMRIPAPWIGLRLSGWDAPCTVQLLGGNLGHPGLVAPSQSHPDNINGRGFYIRSATRPNLFWHLYQKRLGLTLSSTHQTRFIVRRTTPLPFSCRPEEDILIGKDDINIFLFFRQRSKRETWER</sequence>
<accession>A0A9P6BZ09</accession>
<name>A0A9P6BZ09_9AGAR</name>
<keyword evidence="2" id="KW-1185">Reference proteome</keyword>
<protein>
    <submittedName>
        <fullName evidence="1">Uncharacterized protein</fullName>
    </submittedName>
</protein>
<organism evidence="1 2">
    <name type="scientific">Macrolepiota fuliginosa MF-IS2</name>
    <dbReference type="NCBI Taxonomy" id="1400762"/>
    <lineage>
        <taxon>Eukaryota</taxon>
        <taxon>Fungi</taxon>
        <taxon>Dikarya</taxon>
        <taxon>Basidiomycota</taxon>
        <taxon>Agaricomycotina</taxon>
        <taxon>Agaricomycetes</taxon>
        <taxon>Agaricomycetidae</taxon>
        <taxon>Agaricales</taxon>
        <taxon>Agaricineae</taxon>
        <taxon>Agaricaceae</taxon>
        <taxon>Macrolepiota</taxon>
    </lineage>
</organism>
<gene>
    <name evidence="1" type="ORF">P691DRAFT_304842</name>
</gene>
<evidence type="ECO:0000313" key="2">
    <source>
        <dbReference type="Proteomes" id="UP000807342"/>
    </source>
</evidence>